<gene>
    <name evidence="1" type="ORF">UJA718_LOCUS33430</name>
</gene>
<dbReference type="Proteomes" id="UP000663873">
    <property type="component" value="Unassembled WGS sequence"/>
</dbReference>
<proteinExistence type="predicted"/>
<evidence type="ECO:0000313" key="1">
    <source>
        <dbReference type="EMBL" id="CAF4646133.1"/>
    </source>
</evidence>
<feature type="non-terminal residue" evidence="1">
    <location>
        <position position="119"/>
    </location>
</feature>
<protein>
    <submittedName>
        <fullName evidence="1">Uncharacterized protein</fullName>
    </submittedName>
</protein>
<organism evidence="1 2">
    <name type="scientific">Rotaria socialis</name>
    <dbReference type="NCBI Taxonomy" id="392032"/>
    <lineage>
        <taxon>Eukaryota</taxon>
        <taxon>Metazoa</taxon>
        <taxon>Spiralia</taxon>
        <taxon>Gnathifera</taxon>
        <taxon>Rotifera</taxon>
        <taxon>Eurotatoria</taxon>
        <taxon>Bdelloidea</taxon>
        <taxon>Philodinida</taxon>
        <taxon>Philodinidae</taxon>
        <taxon>Rotaria</taxon>
    </lineage>
</organism>
<name>A0A821F5U0_9BILA</name>
<accession>A0A821F5U0</accession>
<reference evidence="1" key="1">
    <citation type="submission" date="2021-02" db="EMBL/GenBank/DDBJ databases">
        <authorList>
            <person name="Nowell W R."/>
        </authorList>
    </citation>
    <scope>NUCLEOTIDE SEQUENCE</scope>
</reference>
<dbReference type="AlphaFoldDB" id="A0A821F5U0"/>
<evidence type="ECO:0000313" key="2">
    <source>
        <dbReference type="Proteomes" id="UP000663873"/>
    </source>
</evidence>
<keyword evidence="2" id="KW-1185">Reference proteome</keyword>
<dbReference type="EMBL" id="CAJOBP010029400">
    <property type="protein sequence ID" value="CAF4646133.1"/>
    <property type="molecule type" value="Genomic_DNA"/>
</dbReference>
<comment type="caution">
    <text evidence="1">The sequence shown here is derived from an EMBL/GenBank/DDBJ whole genome shotgun (WGS) entry which is preliminary data.</text>
</comment>
<sequence length="119" mass="13022">EIDSRHLAKGGVCYAPFALLSTQDIDDGISNLSHHHLHPKSTVIEELYMGSKNDLTSITSETSKSRLVLPPIIPRQRTSSSFASNATSTTSTAFDVDTSNRFPLASRHNTFMKSISEIS</sequence>